<dbReference type="CDD" id="cd06288">
    <property type="entry name" value="PBP1_sucrose_transcription_regulator"/>
    <property type="match status" value="1"/>
</dbReference>
<dbReference type="Gene3D" id="3.40.50.2300">
    <property type="match status" value="2"/>
</dbReference>
<dbReference type="Pfam" id="PF00356">
    <property type="entry name" value="LacI"/>
    <property type="match status" value="1"/>
</dbReference>
<dbReference type="SUPFAM" id="SSF53822">
    <property type="entry name" value="Periplasmic binding protein-like I"/>
    <property type="match status" value="1"/>
</dbReference>
<dbReference type="InterPro" id="IPR000843">
    <property type="entry name" value="HTH_LacI"/>
</dbReference>
<dbReference type="CDD" id="cd01392">
    <property type="entry name" value="HTH_LacI"/>
    <property type="match status" value="1"/>
</dbReference>
<evidence type="ECO:0000313" key="6">
    <source>
        <dbReference type="EMBL" id="MBZ2197548.1"/>
    </source>
</evidence>
<evidence type="ECO:0000313" key="7">
    <source>
        <dbReference type="Proteomes" id="UP000826651"/>
    </source>
</evidence>
<keyword evidence="3 6" id="KW-0238">DNA-binding</keyword>
<dbReference type="InterPro" id="IPR028082">
    <property type="entry name" value="Peripla_BP_I"/>
</dbReference>
<proteinExistence type="predicted"/>
<comment type="caution">
    <text evidence="6">The sequence shown here is derived from an EMBL/GenBank/DDBJ whole genome shotgun (WGS) entry which is preliminary data.</text>
</comment>
<evidence type="ECO:0000256" key="2">
    <source>
        <dbReference type="ARBA" id="ARBA00023015"/>
    </source>
</evidence>
<dbReference type="PANTHER" id="PTHR30146:SF148">
    <property type="entry name" value="HTH-TYPE TRANSCRIPTIONAL REPRESSOR PURR-RELATED"/>
    <property type="match status" value="1"/>
</dbReference>
<reference evidence="6 7" key="1">
    <citation type="submission" date="2021-04" db="EMBL/GenBank/DDBJ databases">
        <title>Ruania sp. nov., isolated from sandy soil of mangrove forest.</title>
        <authorList>
            <person name="Ge X."/>
            <person name="Huang R."/>
            <person name="Liu W."/>
        </authorList>
    </citation>
    <scope>NUCLEOTIDE SEQUENCE [LARGE SCALE GENOMIC DNA]</scope>
    <source>
        <strain evidence="6 7">N2-46</strain>
    </source>
</reference>
<keyword evidence="7" id="KW-1185">Reference proteome</keyword>
<dbReference type="Pfam" id="PF13377">
    <property type="entry name" value="Peripla_BP_3"/>
    <property type="match status" value="1"/>
</dbReference>
<dbReference type="SMART" id="SM00354">
    <property type="entry name" value="HTH_LACI"/>
    <property type="match status" value="1"/>
</dbReference>
<dbReference type="Gene3D" id="1.10.260.40">
    <property type="entry name" value="lambda repressor-like DNA-binding domains"/>
    <property type="match status" value="1"/>
</dbReference>
<dbReference type="PANTHER" id="PTHR30146">
    <property type="entry name" value="LACI-RELATED TRANSCRIPTIONAL REPRESSOR"/>
    <property type="match status" value="1"/>
</dbReference>
<dbReference type="GO" id="GO:0003677">
    <property type="term" value="F:DNA binding"/>
    <property type="evidence" value="ECO:0007669"/>
    <property type="project" value="UniProtKB-KW"/>
</dbReference>
<feature type="domain" description="HTH lacI-type" evidence="5">
    <location>
        <begin position="3"/>
        <end position="59"/>
    </location>
</feature>
<dbReference type="RefSeq" id="WP_223407457.1">
    <property type="nucleotide sequence ID" value="NZ_JAGSHT010000014.1"/>
</dbReference>
<evidence type="ECO:0000256" key="3">
    <source>
        <dbReference type="ARBA" id="ARBA00023125"/>
    </source>
</evidence>
<dbReference type="InterPro" id="IPR046335">
    <property type="entry name" value="LacI/GalR-like_sensor"/>
</dbReference>
<dbReference type="InterPro" id="IPR010982">
    <property type="entry name" value="Lambda_DNA-bd_dom_sf"/>
</dbReference>
<dbReference type="Proteomes" id="UP000826651">
    <property type="component" value="Unassembled WGS sequence"/>
</dbReference>
<dbReference type="PROSITE" id="PS50932">
    <property type="entry name" value="HTH_LACI_2"/>
    <property type="match status" value="1"/>
</dbReference>
<keyword evidence="4" id="KW-0804">Transcription</keyword>
<evidence type="ECO:0000259" key="5">
    <source>
        <dbReference type="PROSITE" id="PS50932"/>
    </source>
</evidence>
<name>A0ABS7SCD4_9MICO</name>
<accession>A0ABS7SCD4</accession>
<sequence>MTVTSADVARRAGVSRTAVSLVLNGRGEGSISAANQARIHAAAAELGYRPNASAVNLRRRSTSTIGIVTDEITTSPFAGQLLQGAREAAFARGYLTIVADYGLDEAREHQMVQALRGRQVDAFVHAAMSMREVVPDPSMVELPTVLANCFAAGGPAGVIADELEGGYRAARAVFDQGHRRVVMLAGRDEGERDYIPATERRRRGFERAAREVGAEARVIDAGWSIETGARHAAALLDVPAAQRPTAFVCARDRVAVGVVLAAARLGLQVPRDVSVIGYDDESDVAAQMSPPLTTIDLPHRRIGELAMEILLNAVLDGEPLPEQDVLVACELVVRGSVDLAPGR</sequence>
<keyword evidence="2" id="KW-0805">Transcription regulation</keyword>
<organism evidence="6 7">
    <name type="scientific">Occultella gossypii</name>
    <dbReference type="NCBI Taxonomy" id="2800820"/>
    <lineage>
        <taxon>Bacteria</taxon>
        <taxon>Bacillati</taxon>
        <taxon>Actinomycetota</taxon>
        <taxon>Actinomycetes</taxon>
        <taxon>Micrococcales</taxon>
        <taxon>Ruaniaceae</taxon>
        <taxon>Occultella</taxon>
    </lineage>
</organism>
<keyword evidence="1" id="KW-0678">Repressor</keyword>
<gene>
    <name evidence="6" type="ORF">KCQ71_15410</name>
</gene>
<protein>
    <submittedName>
        <fullName evidence="6">LacI family DNA-binding transcriptional regulator</fullName>
    </submittedName>
</protein>
<dbReference type="EMBL" id="JAGSHT010000014">
    <property type="protein sequence ID" value="MBZ2197548.1"/>
    <property type="molecule type" value="Genomic_DNA"/>
</dbReference>
<dbReference type="SUPFAM" id="SSF47413">
    <property type="entry name" value="lambda repressor-like DNA-binding domains"/>
    <property type="match status" value="1"/>
</dbReference>
<evidence type="ECO:0000256" key="4">
    <source>
        <dbReference type="ARBA" id="ARBA00023163"/>
    </source>
</evidence>
<evidence type="ECO:0000256" key="1">
    <source>
        <dbReference type="ARBA" id="ARBA00022491"/>
    </source>
</evidence>